<evidence type="ECO:0000313" key="2">
    <source>
        <dbReference type="EMBL" id="RBO96806.1"/>
    </source>
</evidence>
<dbReference type="RefSeq" id="WP_067508948.1">
    <property type="nucleotide sequence ID" value="NZ_CP107943.1"/>
</dbReference>
<feature type="chain" id="PRO_5016562026" evidence="1">
    <location>
        <begin position="28"/>
        <end position="89"/>
    </location>
</feature>
<accession>A0A366E356</accession>
<dbReference type="OrthoDB" id="4570765at2"/>
<name>A0A366E356_9NOCA</name>
<dbReference type="AlphaFoldDB" id="A0A366E356"/>
<reference evidence="2 3" key="1">
    <citation type="submission" date="2018-06" db="EMBL/GenBank/DDBJ databases">
        <title>Genomic Encyclopedia of Type Strains, Phase IV (KMG-IV): sequencing the most valuable type-strain genomes for metagenomic binning, comparative biology and taxonomic classification.</title>
        <authorList>
            <person name="Goeker M."/>
        </authorList>
    </citation>
    <scope>NUCLEOTIDE SEQUENCE [LARGE SCALE GENOMIC DNA]</scope>
    <source>
        <strain evidence="2 3">DSM 44599</strain>
    </source>
</reference>
<dbReference type="STRING" id="1210090.GCA_001613185_02944"/>
<organism evidence="2 3">
    <name type="scientific">Nocardia puris</name>
    <dbReference type="NCBI Taxonomy" id="208602"/>
    <lineage>
        <taxon>Bacteria</taxon>
        <taxon>Bacillati</taxon>
        <taxon>Actinomycetota</taxon>
        <taxon>Actinomycetes</taxon>
        <taxon>Mycobacteriales</taxon>
        <taxon>Nocardiaceae</taxon>
        <taxon>Nocardia</taxon>
    </lineage>
</organism>
<keyword evidence="1" id="KW-0732">Signal</keyword>
<proteinExistence type="predicted"/>
<evidence type="ECO:0000313" key="3">
    <source>
        <dbReference type="Proteomes" id="UP000252586"/>
    </source>
</evidence>
<gene>
    <name evidence="2" type="ORF">DFR74_101823</name>
</gene>
<feature type="signal peptide" evidence="1">
    <location>
        <begin position="1"/>
        <end position="27"/>
    </location>
</feature>
<dbReference type="EMBL" id="QNRE01000001">
    <property type="protein sequence ID" value="RBO96806.1"/>
    <property type="molecule type" value="Genomic_DNA"/>
</dbReference>
<sequence length="89" mass="9514">MGIVHRIIATTSVAAGLTLAVAGVANAQPQEPEERPTCPLAQWIETWPPAPEGCAAAWDPIEDAIEDSIPEPAQQAFDAFDDWCEGDQD</sequence>
<comment type="caution">
    <text evidence="2">The sequence shown here is derived from an EMBL/GenBank/DDBJ whole genome shotgun (WGS) entry which is preliminary data.</text>
</comment>
<protein>
    <submittedName>
        <fullName evidence="2">Uncharacterized protein</fullName>
    </submittedName>
</protein>
<dbReference type="Proteomes" id="UP000252586">
    <property type="component" value="Unassembled WGS sequence"/>
</dbReference>
<evidence type="ECO:0000256" key="1">
    <source>
        <dbReference type="SAM" id="SignalP"/>
    </source>
</evidence>
<keyword evidence="3" id="KW-1185">Reference proteome</keyword>